<name>A0A644VX56_9ZZZZ</name>
<proteinExistence type="predicted"/>
<organism evidence="1">
    <name type="scientific">bioreactor metagenome</name>
    <dbReference type="NCBI Taxonomy" id="1076179"/>
    <lineage>
        <taxon>unclassified sequences</taxon>
        <taxon>metagenomes</taxon>
        <taxon>ecological metagenomes</taxon>
    </lineage>
</organism>
<comment type="caution">
    <text evidence="1">The sequence shown here is derived from an EMBL/GenBank/DDBJ whole genome shotgun (WGS) entry which is preliminary data.</text>
</comment>
<reference evidence="1" key="1">
    <citation type="submission" date="2019-08" db="EMBL/GenBank/DDBJ databases">
        <authorList>
            <person name="Kucharzyk K."/>
            <person name="Murdoch R.W."/>
            <person name="Higgins S."/>
            <person name="Loffler F."/>
        </authorList>
    </citation>
    <scope>NUCLEOTIDE SEQUENCE</scope>
</reference>
<dbReference type="EMBL" id="VSSQ01000492">
    <property type="protein sequence ID" value="MPL96035.1"/>
    <property type="molecule type" value="Genomic_DNA"/>
</dbReference>
<sequence length="186" mass="21937">MKTNQYLFRLSVFAVLLFTGIHVYSSDNMFSSSDKNQTLLIEFFETDTVLIVVPETCELSAIDKADIENAIFWENDQFRPEFVYRSEYEVTKKDLKKHVLFYGCLNQFRRNELFSTPLKKAKNGFRFNNKKFDHPSDAFFYVNNKADRMYLCKNDTNARHQFFSMGSTPYQMHIFSDDKIVITGVM</sequence>
<protein>
    <submittedName>
        <fullName evidence="1">Uncharacterized protein</fullName>
    </submittedName>
</protein>
<gene>
    <name evidence="1" type="ORF">SDC9_42210</name>
</gene>
<accession>A0A644VX56</accession>
<dbReference type="AlphaFoldDB" id="A0A644VX56"/>
<evidence type="ECO:0000313" key="1">
    <source>
        <dbReference type="EMBL" id="MPL96035.1"/>
    </source>
</evidence>